<evidence type="ECO:0000313" key="5">
    <source>
        <dbReference type="Proteomes" id="UP000428328"/>
    </source>
</evidence>
<reference evidence="4 5" key="1">
    <citation type="submission" date="2019-11" db="EMBL/GenBank/DDBJ databases">
        <authorList>
            <person name="Zheng R.K."/>
            <person name="Sun C.M."/>
        </authorList>
    </citation>
    <scope>NUCLEOTIDE SEQUENCE [LARGE SCALE GENOMIC DNA]</scope>
    <source>
        <strain evidence="4 5">SRB007</strain>
    </source>
</reference>
<keyword evidence="5" id="KW-1185">Reference proteome</keyword>
<dbReference type="AlphaFoldDB" id="A0A6I6JNH8"/>
<dbReference type="InterPro" id="IPR001638">
    <property type="entry name" value="Solute-binding_3/MltF_N"/>
</dbReference>
<dbReference type="PANTHER" id="PTHR35936:SF19">
    <property type="entry name" value="AMINO-ACID-BINDING PROTEIN YXEM-RELATED"/>
    <property type="match status" value="1"/>
</dbReference>
<feature type="signal peptide" evidence="2">
    <location>
        <begin position="1"/>
        <end position="22"/>
    </location>
</feature>
<dbReference type="RefSeq" id="WP_158950382.1">
    <property type="nucleotide sequence ID" value="NZ_CP046400.1"/>
</dbReference>
<dbReference type="PANTHER" id="PTHR35936">
    <property type="entry name" value="MEMBRANE-BOUND LYTIC MUREIN TRANSGLYCOSYLASE F"/>
    <property type="match status" value="1"/>
</dbReference>
<protein>
    <submittedName>
        <fullName evidence="4">Transporter substrate-binding domain-containing protein</fullName>
    </submittedName>
</protein>
<organism evidence="4 5">
    <name type="scientific">Pseudodesulfovibrio cashew</name>
    <dbReference type="NCBI Taxonomy" id="2678688"/>
    <lineage>
        <taxon>Bacteria</taxon>
        <taxon>Pseudomonadati</taxon>
        <taxon>Thermodesulfobacteriota</taxon>
        <taxon>Desulfovibrionia</taxon>
        <taxon>Desulfovibrionales</taxon>
        <taxon>Desulfovibrionaceae</taxon>
    </lineage>
</organism>
<keyword evidence="1 2" id="KW-0732">Signal</keyword>
<dbReference type="Pfam" id="PF00497">
    <property type="entry name" value="SBP_bac_3"/>
    <property type="match status" value="1"/>
</dbReference>
<dbReference type="SUPFAM" id="SSF53850">
    <property type="entry name" value="Periplasmic binding protein-like II"/>
    <property type="match status" value="1"/>
</dbReference>
<dbReference type="KEGG" id="psel:GM415_17240"/>
<proteinExistence type="predicted"/>
<name>A0A6I6JNH8_9BACT</name>
<dbReference type="SMART" id="SM00062">
    <property type="entry name" value="PBPb"/>
    <property type="match status" value="1"/>
</dbReference>
<dbReference type="Gene3D" id="3.40.190.10">
    <property type="entry name" value="Periplasmic binding protein-like II"/>
    <property type="match status" value="2"/>
</dbReference>
<evidence type="ECO:0000259" key="3">
    <source>
        <dbReference type="SMART" id="SM00062"/>
    </source>
</evidence>
<dbReference type="EMBL" id="CP046400">
    <property type="protein sequence ID" value="QGY41792.1"/>
    <property type="molecule type" value="Genomic_DNA"/>
</dbReference>
<gene>
    <name evidence="4" type="ORF">GM415_17240</name>
</gene>
<feature type="domain" description="Solute-binding protein family 3/N-terminal" evidence="3">
    <location>
        <begin position="26"/>
        <end position="245"/>
    </location>
</feature>
<evidence type="ECO:0000256" key="1">
    <source>
        <dbReference type="ARBA" id="ARBA00022729"/>
    </source>
</evidence>
<evidence type="ECO:0000256" key="2">
    <source>
        <dbReference type="SAM" id="SignalP"/>
    </source>
</evidence>
<feature type="chain" id="PRO_5026037177" evidence="2">
    <location>
        <begin position="23"/>
        <end position="248"/>
    </location>
</feature>
<accession>A0A6I6JNH8</accession>
<dbReference type="Proteomes" id="UP000428328">
    <property type="component" value="Chromosome"/>
</dbReference>
<sequence length="248" mass="28423">MLQRTTILIALFLSLFMAEASANNPTIIVVGDHSPPFRIFEDGRASGIYFDTIKEISKRMGFTPKFVQVPFKRALDMMRKGTADMMPGPNYTKERACNMVYTAAMLPAEPKAFYYRNPQNRILRFDDLQGKSVASTLGKDYNHILEKSPRTTLELVRNYELAIQKVLFNRNDLVILPEFQGDYLLHTRDLKLFKSPFKLPGKPSHICLSRNSHLQGRQEELRKAMESIIADGTFQKILDRYSPNLTTP</sequence>
<evidence type="ECO:0000313" key="4">
    <source>
        <dbReference type="EMBL" id="QGY41792.1"/>
    </source>
</evidence>